<dbReference type="SUPFAM" id="SSF51735">
    <property type="entry name" value="NAD(P)-binding Rossmann-fold domains"/>
    <property type="match status" value="1"/>
</dbReference>
<evidence type="ECO:0000259" key="1">
    <source>
        <dbReference type="Pfam" id="PF01370"/>
    </source>
</evidence>
<evidence type="ECO:0000313" key="2">
    <source>
        <dbReference type="EMBL" id="KZM70062.1"/>
    </source>
</evidence>
<name>A0A164J5C7_9NOCA</name>
<dbReference type="PANTHER" id="PTHR43245:SF13">
    <property type="entry name" value="UDP-D-APIOSE_UDP-D-XYLOSE SYNTHASE 2"/>
    <property type="match status" value="1"/>
</dbReference>
<dbReference type="RefSeq" id="WP_067578296.1">
    <property type="nucleotide sequence ID" value="NZ_JABMCZ010000003.1"/>
</dbReference>
<sequence>MRVLLTGAAGFIGSHVWRALLEAGDEVVAADLMLAAAHGSGAMPPDGVHCIDVRDPEAVAGLLRGVEVVCHQAAVVGAGVSAADAPAYASHNDLGTAVLLAAMAEAGVRRLVLASSMVVYGEGRYRTADFTVVEPAHRSPDDLARGHFEHRDPATGQPLTWAPIDEDSPLRPRSLYAASKVAQEHYAAAWAAATGGTVTALRYHNVYGDDMPRDTPYSGVAAIFRSALEAGESPRVFEDGGQMRDFVHVRDIAAANVAAVHRPLPGFTPLNIASGTPISIREVADLLARAHGGKPPVVTGDYRPGDVRHIVAGPERARKLLDFTAAIAPAEGLAEFATAPLRAVSGAGAPEWR</sequence>
<dbReference type="STRING" id="455432.AWN90_05635"/>
<dbReference type="EMBL" id="LWGR01000016">
    <property type="protein sequence ID" value="KZM70062.1"/>
    <property type="molecule type" value="Genomic_DNA"/>
</dbReference>
<dbReference type="Pfam" id="PF01370">
    <property type="entry name" value="Epimerase"/>
    <property type="match status" value="2"/>
</dbReference>
<evidence type="ECO:0000313" key="3">
    <source>
        <dbReference type="Proteomes" id="UP000076512"/>
    </source>
</evidence>
<dbReference type="Gene3D" id="3.40.50.720">
    <property type="entry name" value="NAD(P)-binding Rossmann-like Domain"/>
    <property type="match status" value="1"/>
</dbReference>
<feature type="domain" description="NAD-dependent epimerase/dehydratase" evidence="1">
    <location>
        <begin position="3"/>
        <end position="126"/>
    </location>
</feature>
<protein>
    <submittedName>
        <fullName evidence="2">NAD-dependent dehydratase</fullName>
    </submittedName>
</protein>
<dbReference type="InterPro" id="IPR036291">
    <property type="entry name" value="NAD(P)-bd_dom_sf"/>
</dbReference>
<keyword evidence="3" id="KW-1185">Reference proteome</keyword>
<gene>
    <name evidence="2" type="ORF">AWN90_05635</name>
</gene>
<dbReference type="InterPro" id="IPR050177">
    <property type="entry name" value="Lipid_A_modif_metabolic_enz"/>
</dbReference>
<comment type="caution">
    <text evidence="2">The sequence shown here is derived from an EMBL/GenBank/DDBJ whole genome shotgun (WGS) entry which is preliminary data.</text>
</comment>
<dbReference type="AlphaFoldDB" id="A0A164J5C7"/>
<dbReference type="OrthoDB" id="9801785at2"/>
<proteinExistence type="predicted"/>
<dbReference type="Proteomes" id="UP000076512">
    <property type="component" value="Unassembled WGS sequence"/>
</dbReference>
<reference evidence="2 3" key="1">
    <citation type="submission" date="2016-04" db="EMBL/GenBank/DDBJ databases">
        <authorList>
            <person name="Evans L.H."/>
            <person name="Alamgir A."/>
            <person name="Owens N."/>
            <person name="Weber N.D."/>
            <person name="Virtaneva K."/>
            <person name="Barbian K."/>
            <person name="Babar A."/>
            <person name="Rosenke K."/>
        </authorList>
    </citation>
    <scope>NUCLEOTIDE SEQUENCE [LARGE SCALE GENOMIC DNA]</scope>
    <source>
        <strain evidence="2 3">IFM 0406</strain>
    </source>
</reference>
<organism evidence="2 3">
    <name type="scientific">Nocardia terpenica</name>
    <dbReference type="NCBI Taxonomy" id="455432"/>
    <lineage>
        <taxon>Bacteria</taxon>
        <taxon>Bacillati</taxon>
        <taxon>Actinomycetota</taxon>
        <taxon>Actinomycetes</taxon>
        <taxon>Mycobacteriales</taxon>
        <taxon>Nocardiaceae</taxon>
        <taxon>Nocardia</taxon>
    </lineage>
</organism>
<dbReference type="PANTHER" id="PTHR43245">
    <property type="entry name" value="BIFUNCTIONAL POLYMYXIN RESISTANCE PROTEIN ARNA"/>
    <property type="match status" value="1"/>
</dbReference>
<accession>A0A164J5C7</accession>
<dbReference type="InterPro" id="IPR001509">
    <property type="entry name" value="Epimerase_deHydtase"/>
</dbReference>
<feature type="domain" description="NAD-dependent epimerase/dehydratase" evidence="1">
    <location>
        <begin position="163"/>
        <end position="264"/>
    </location>
</feature>